<comment type="caution">
    <text evidence="5">The sequence shown here is derived from an EMBL/GenBank/DDBJ whole genome shotgun (WGS) entry which is preliminary data.</text>
</comment>
<dbReference type="InterPro" id="IPR005522">
    <property type="entry name" value="IPK"/>
</dbReference>
<evidence type="ECO:0000256" key="4">
    <source>
        <dbReference type="RuleBase" id="RU363090"/>
    </source>
</evidence>
<evidence type="ECO:0000256" key="3">
    <source>
        <dbReference type="ARBA" id="ARBA00022777"/>
    </source>
</evidence>
<reference evidence="5 6" key="1">
    <citation type="journal article" date="2015" name="Genome Biol. Evol.">
        <title>Comparative Genomics of a Bacterivorous Green Alga Reveals Evolutionary Causalities and Consequences of Phago-Mixotrophic Mode of Nutrition.</title>
        <authorList>
            <person name="Burns J.A."/>
            <person name="Paasch A."/>
            <person name="Narechania A."/>
            <person name="Kim E."/>
        </authorList>
    </citation>
    <scope>NUCLEOTIDE SEQUENCE [LARGE SCALE GENOMIC DNA]</scope>
    <source>
        <strain evidence="5 6">PLY_AMNH</strain>
    </source>
</reference>
<protein>
    <recommendedName>
        <fullName evidence="4">Inositol polyphosphate multikinase</fullName>
        <ecNumber evidence="4">2.7.1.140</ecNumber>
        <ecNumber evidence="4">2.7.1.151</ecNumber>
    </recommendedName>
</protein>
<dbReference type="Proteomes" id="UP001190700">
    <property type="component" value="Unassembled WGS sequence"/>
</dbReference>
<evidence type="ECO:0000256" key="1">
    <source>
        <dbReference type="ARBA" id="ARBA00007374"/>
    </source>
</evidence>
<keyword evidence="2 4" id="KW-0808">Transferase</keyword>
<organism evidence="5 6">
    <name type="scientific">Cymbomonas tetramitiformis</name>
    <dbReference type="NCBI Taxonomy" id="36881"/>
    <lineage>
        <taxon>Eukaryota</taxon>
        <taxon>Viridiplantae</taxon>
        <taxon>Chlorophyta</taxon>
        <taxon>Pyramimonadophyceae</taxon>
        <taxon>Pyramimonadales</taxon>
        <taxon>Pyramimonadaceae</taxon>
        <taxon>Cymbomonas</taxon>
    </lineage>
</organism>
<dbReference type="GO" id="GO:0032958">
    <property type="term" value="P:inositol phosphate biosynthetic process"/>
    <property type="evidence" value="ECO:0007669"/>
    <property type="project" value="InterPro"/>
</dbReference>
<name>A0AAE0G5E8_9CHLO</name>
<comment type="function">
    <text evidence="4">Inositol phosphate kinase with a broad substrate specificity.</text>
</comment>
<dbReference type="AlphaFoldDB" id="A0AAE0G5E8"/>
<dbReference type="Gene3D" id="3.30.470.160">
    <property type="entry name" value="Inositol polyphosphate kinase"/>
    <property type="match status" value="1"/>
</dbReference>
<evidence type="ECO:0000313" key="5">
    <source>
        <dbReference type="EMBL" id="KAK3271942.1"/>
    </source>
</evidence>
<dbReference type="PANTHER" id="PTHR12400:SF21">
    <property type="entry name" value="KINASE"/>
    <property type="match status" value="1"/>
</dbReference>
<dbReference type="EMBL" id="LGRX02009256">
    <property type="protein sequence ID" value="KAK3271942.1"/>
    <property type="molecule type" value="Genomic_DNA"/>
</dbReference>
<dbReference type="GO" id="GO:0005737">
    <property type="term" value="C:cytoplasm"/>
    <property type="evidence" value="ECO:0007669"/>
    <property type="project" value="TreeGrafter"/>
</dbReference>
<dbReference type="GO" id="GO:0016301">
    <property type="term" value="F:kinase activity"/>
    <property type="evidence" value="ECO:0007669"/>
    <property type="project" value="UniProtKB-KW"/>
</dbReference>
<keyword evidence="6" id="KW-1185">Reference proteome</keyword>
<comment type="catalytic activity">
    <reaction evidence="4">
        <text>1D-myo-inositol 1,3,4,6-tetrakisphosphate + ATP = 1D-myo-inositol 1,3,4,5,6-pentakisphosphate + ADP + H(+)</text>
        <dbReference type="Rhea" id="RHEA:12717"/>
        <dbReference type="ChEBI" id="CHEBI:15378"/>
        <dbReference type="ChEBI" id="CHEBI:30616"/>
        <dbReference type="ChEBI" id="CHEBI:57660"/>
        <dbReference type="ChEBI" id="CHEBI:57733"/>
        <dbReference type="ChEBI" id="CHEBI:456216"/>
        <dbReference type="EC" id="2.7.1.140"/>
    </reaction>
</comment>
<keyword evidence="4" id="KW-0547">Nucleotide-binding</keyword>
<dbReference type="EC" id="2.7.1.140" evidence="4"/>
<dbReference type="EC" id="2.7.1.151" evidence="4"/>
<proteinExistence type="inferred from homology"/>
<comment type="catalytic activity">
    <reaction evidence="4">
        <text>1D-myo-inositol 1,4,5-trisphosphate + 2 ATP = 1D-myo-inositol 1,3,4,5,6-pentakisphosphate + 2 ADP + 2 H(+)</text>
        <dbReference type="Rhea" id="RHEA:32359"/>
        <dbReference type="ChEBI" id="CHEBI:15378"/>
        <dbReference type="ChEBI" id="CHEBI:30616"/>
        <dbReference type="ChEBI" id="CHEBI:57733"/>
        <dbReference type="ChEBI" id="CHEBI:203600"/>
        <dbReference type="ChEBI" id="CHEBI:456216"/>
        <dbReference type="EC" id="2.7.1.151"/>
    </reaction>
</comment>
<dbReference type="InterPro" id="IPR038286">
    <property type="entry name" value="IPK_sf"/>
</dbReference>
<dbReference type="Pfam" id="PF03770">
    <property type="entry name" value="IPK"/>
    <property type="match status" value="1"/>
</dbReference>
<dbReference type="GO" id="GO:0005524">
    <property type="term" value="F:ATP binding"/>
    <property type="evidence" value="ECO:0007669"/>
    <property type="project" value="UniProtKB-KW"/>
</dbReference>
<dbReference type="SUPFAM" id="SSF56104">
    <property type="entry name" value="SAICAR synthase-like"/>
    <property type="match status" value="1"/>
</dbReference>
<comment type="similarity">
    <text evidence="1 4">Belongs to the inositol phosphokinase (IPK) family.</text>
</comment>
<dbReference type="GO" id="GO:0005634">
    <property type="term" value="C:nucleus"/>
    <property type="evidence" value="ECO:0007669"/>
    <property type="project" value="TreeGrafter"/>
</dbReference>
<dbReference type="PANTHER" id="PTHR12400">
    <property type="entry name" value="INOSITOL POLYPHOSPHATE KINASE"/>
    <property type="match status" value="1"/>
</dbReference>
<accession>A0AAE0G5E8</accession>
<evidence type="ECO:0000313" key="6">
    <source>
        <dbReference type="Proteomes" id="UP001190700"/>
    </source>
</evidence>
<keyword evidence="3 4" id="KW-0418">Kinase</keyword>
<keyword evidence="4" id="KW-0067">ATP-binding</keyword>
<gene>
    <name evidence="5" type="ORF">CYMTET_19734</name>
</gene>
<sequence length="375" mass="42149">MAFGFKLLISLFEPIYKRIIYVYAKIYSRTYALAYKVFDAESRERRICQHLVFDSANENAGSVAVREYEETALSWGEWMNSKEVVEDETVGRARGKSFTQVGGHAGAFEKNGSTIKKLADPAELEFYEKVNNAVATGDSTRAWPVKFLPAFSGVTVNAEGKKQMILENLLDGYTKPCILDLKIGTETVGEDAKTEKVFRMMWRDVKSGAILDGVRLVAMSVYHPRAGKELSTAKKAGDKINEQASLETILGFFLSDGDRLRWRNVNQFLSTLEALLEAFEENHTYKFIGSSLLFVYEGSNIALAKAGLHNKCDLHMIDFAHVAEVKAKDHGYIKGLQTLRNAFRTLQDARHLKRTSLSDVSLITKINKWKMKATS</sequence>
<evidence type="ECO:0000256" key="2">
    <source>
        <dbReference type="ARBA" id="ARBA00022679"/>
    </source>
</evidence>